<gene>
    <name evidence="1" type="ORF">CRG98_026424</name>
</gene>
<reference evidence="1 2" key="1">
    <citation type="submission" date="2017-11" db="EMBL/GenBank/DDBJ databases">
        <title>De-novo sequencing of pomegranate (Punica granatum L.) genome.</title>
        <authorList>
            <person name="Akparov Z."/>
            <person name="Amiraslanov A."/>
            <person name="Hajiyeva S."/>
            <person name="Abbasov M."/>
            <person name="Kaur K."/>
            <person name="Hamwieh A."/>
            <person name="Solovyev V."/>
            <person name="Salamov A."/>
            <person name="Braich B."/>
            <person name="Kosarev P."/>
            <person name="Mahmoud A."/>
            <person name="Hajiyev E."/>
            <person name="Babayeva S."/>
            <person name="Izzatullayeva V."/>
            <person name="Mammadov A."/>
            <person name="Mammadov A."/>
            <person name="Sharifova S."/>
            <person name="Ojaghi J."/>
            <person name="Eynullazada K."/>
            <person name="Bayramov B."/>
            <person name="Abdulazimova A."/>
            <person name="Shahmuradov I."/>
        </authorList>
    </citation>
    <scope>NUCLEOTIDE SEQUENCE [LARGE SCALE GENOMIC DNA]</scope>
    <source>
        <strain evidence="2">cv. AG2017</strain>
        <tissue evidence="1">Leaf</tissue>
    </source>
</reference>
<name>A0A2I0JAZ7_PUNGR</name>
<dbReference type="Proteomes" id="UP000233551">
    <property type="component" value="Unassembled WGS sequence"/>
</dbReference>
<sequence>MWTPFGARMRAFGSRGLGVSTFPWGRVTDTRERRSRHSSFYNPKSRVIYLASGYEERVGEVFESRVTRLNAWKGARVQRMHVRARMGERLGVREHARARQGVRRVTGTRACARVHGQRTCTLAHGYARVLFT</sequence>
<comment type="caution">
    <text evidence="1">The sequence shown here is derived from an EMBL/GenBank/DDBJ whole genome shotgun (WGS) entry which is preliminary data.</text>
</comment>
<keyword evidence="2" id="KW-1185">Reference proteome</keyword>
<accession>A0A2I0JAZ7</accession>
<dbReference type="AlphaFoldDB" id="A0A2I0JAZ7"/>
<evidence type="ECO:0000313" key="2">
    <source>
        <dbReference type="Proteomes" id="UP000233551"/>
    </source>
</evidence>
<evidence type="ECO:0000313" key="1">
    <source>
        <dbReference type="EMBL" id="PKI53183.1"/>
    </source>
</evidence>
<dbReference type="EMBL" id="PGOL01001874">
    <property type="protein sequence ID" value="PKI53183.1"/>
    <property type="molecule type" value="Genomic_DNA"/>
</dbReference>
<organism evidence="1 2">
    <name type="scientific">Punica granatum</name>
    <name type="common">Pomegranate</name>
    <dbReference type="NCBI Taxonomy" id="22663"/>
    <lineage>
        <taxon>Eukaryota</taxon>
        <taxon>Viridiplantae</taxon>
        <taxon>Streptophyta</taxon>
        <taxon>Embryophyta</taxon>
        <taxon>Tracheophyta</taxon>
        <taxon>Spermatophyta</taxon>
        <taxon>Magnoliopsida</taxon>
        <taxon>eudicotyledons</taxon>
        <taxon>Gunneridae</taxon>
        <taxon>Pentapetalae</taxon>
        <taxon>rosids</taxon>
        <taxon>malvids</taxon>
        <taxon>Myrtales</taxon>
        <taxon>Lythraceae</taxon>
        <taxon>Punica</taxon>
    </lineage>
</organism>
<proteinExistence type="predicted"/>
<protein>
    <submittedName>
        <fullName evidence="1">Uncharacterized protein</fullName>
    </submittedName>
</protein>